<sequence length="429" mass="49629">MKTFLTLIIVCLFVDCFGNYCYWNTGCPYKYLSSDTPYNLVRGDIRDSVVKLKDCEPVSIWGIYKHGKRYPDEHTGKAMVDAISFRKDILSSYDKGRSSLCAQDMENLRNWQFDDKIFGDKRDVTDEGRNEMMFLGKRLREAFPDILNGINKSTSTFRSSKGMWLENSIKEFVRGLGNKNVVIDPPKTDYDYIAPYLNCEKTFESNPEVFVEINKYLNTSDYLVVKDRIHRRTGMDYVLTDDNVTALYNLCRYTWSGIDGKASPWCALFTKDDLQVLEYEGDLRTYYENGYGSRFNEIFGGMPLADLWSNFYRARNGGDKKMVGYVTHGRSLEQIYTALGLFKDVIPLSAGKRDPDRNWRSSVMSAFGGNFVAVLNKCTISNVEDHNIVFYMNEEPIRSICEDGVCSWQEFEYKLKPFVNTNFDFCQFI</sequence>
<evidence type="ECO:0000256" key="15">
    <source>
        <dbReference type="ARBA" id="ARBA00043832"/>
    </source>
</evidence>
<evidence type="ECO:0000313" key="19">
    <source>
        <dbReference type="Proteomes" id="UP001497472"/>
    </source>
</evidence>
<dbReference type="GO" id="GO:0003993">
    <property type="term" value="F:acid phosphatase activity"/>
    <property type="evidence" value="ECO:0007669"/>
    <property type="project" value="TreeGrafter"/>
</dbReference>
<dbReference type="PANTHER" id="PTHR20963:SF8">
    <property type="entry name" value="MULTIPLE INOSITOL POLYPHOSPHATE PHOSPHATASE 1"/>
    <property type="match status" value="1"/>
</dbReference>
<dbReference type="InterPro" id="IPR000560">
    <property type="entry name" value="His_Pase_clade-2"/>
</dbReference>
<dbReference type="EMBL" id="CAVLEF010000225">
    <property type="protein sequence ID" value="CAK1553727.1"/>
    <property type="molecule type" value="Genomic_DNA"/>
</dbReference>
<dbReference type="GO" id="GO:0034417">
    <property type="term" value="F:bisphosphoglycerate 3-phosphatase activity"/>
    <property type="evidence" value="ECO:0007669"/>
    <property type="project" value="UniProtKB-EC"/>
</dbReference>
<evidence type="ECO:0000256" key="12">
    <source>
        <dbReference type="ARBA" id="ARBA00043668"/>
    </source>
</evidence>
<protein>
    <recommendedName>
        <fullName evidence="5">Multiple inositol polyphosphate phosphatase 1</fullName>
        <ecNumber evidence="4">3.1.3.62</ecNumber>
        <ecNumber evidence="3">3.1.3.80</ecNumber>
    </recommendedName>
    <alternativeName>
        <fullName evidence="11">2,3-bisphosphoglycerate 3-phosphatase</fullName>
    </alternativeName>
</protein>
<gene>
    <name evidence="18" type="ORF">LNINA_LOCUS12695</name>
</gene>
<evidence type="ECO:0000256" key="7">
    <source>
        <dbReference type="ARBA" id="ARBA00022729"/>
    </source>
</evidence>
<name>A0AAV1JW55_9NEOP</name>
<evidence type="ECO:0000256" key="2">
    <source>
        <dbReference type="ARBA" id="ARBA00008422"/>
    </source>
</evidence>
<dbReference type="GO" id="GO:0005886">
    <property type="term" value="C:plasma membrane"/>
    <property type="evidence" value="ECO:0007669"/>
    <property type="project" value="UniProtKB-SubCell"/>
</dbReference>
<dbReference type="GO" id="GO:0052745">
    <property type="term" value="F:inositol phosphate phosphatase activity"/>
    <property type="evidence" value="ECO:0007669"/>
    <property type="project" value="TreeGrafter"/>
</dbReference>
<evidence type="ECO:0000256" key="8">
    <source>
        <dbReference type="ARBA" id="ARBA00022801"/>
    </source>
</evidence>
<comment type="catalytic activity">
    <reaction evidence="14">
        <text>1D-myo-inositol hexakisphosphate + H2O = 1D-myo-inositol 1,2,4,5,6-pentakisphosphate + phosphate</text>
        <dbReference type="Rhea" id="RHEA:16989"/>
        <dbReference type="ChEBI" id="CHEBI:15377"/>
        <dbReference type="ChEBI" id="CHEBI:43474"/>
        <dbReference type="ChEBI" id="CHEBI:57798"/>
        <dbReference type="ChEBI" id="CHEBI:58130"/>
        <dbReference type="EC" id="3.1.3.62"/>
    </reaction>
    <physiologicalReaction direction="left-to-right" evidence="14">
        <dbReference type="Rhea" id="RHEA:16990"/>
    </physiologicalReaction>
</comment>
<comment type="similarity">
    <text evidence="2">Belongs to the histidine acid phosphatase family. MINPP1 subfamily.</text>
</comment>
<keyword evidence="7 17" id="KW-0732">Signal</keyword>
<dbReference type="PIRSF" id="PIRSF000894">
    <property type="entry name" value="Acid_phosphatase"/>
    <property type="match status" value="1"/>
</dbReference>
<keyword evidence="10" id="KW-0325">Glycoprotein</keyword>
<evidence type="ECO:0000256" key="6">
    <source>
        <dbReference type="ARBA" id="ARBA00022475"/>
    </source>
</evidence>
<evidence type="ECO:0000256" key="17">
    <source>
        <dbReference type="SAM" id="SignalP"/>
    </source>
</evidence>
<dbReference type="SUPFAM" id="SSF53254">
    <property type="entry name" value="Phosphoglycerate mutase-like"/>
    <property type="match status" value="1"/>
</dbReference>
<evidence type="ECO:0000256" key="14">
    <source>
        <dbReference type="ARBA" id="ARBA00043691"/>
    </source>
</evidence>
<feature type="disulfide bond" evidence="16">
    <location>
        <begin position="251"/>
        <end position="266"/>
    </location>
</feature>
<comment type="caution">
    <text evidence="18">The sequence shown here is derived from an EMBL/GenBank/DDBJ whole genome shotgun (WGS) entry which is preliminary data.</text>
</comment>
<feature type="disulfide bond" evidence="16">
    <location>
        <begin position="55"/>
        <end position="378"/>
    </location>
</feature>
<feature type="signal peptide" evidence="17">
    <location>
        <begin position="1"/>
        <end position="18"/>
    </location>
</feature>
<proteinExistence type="inferred from homology"/>
<dbReference type="Gene3D" id="3.40.50.1240">
    <property type="entry name" value="Phosphoglycerate mutase-like"/>
    <property type="match status" value="1"/>
</dbReference>
<dbReference type="InterPro" id="IPR029033">
    <property type="entry name" value="His_PPase_superfam"/>
</dbReference>
<keyword evidence="8" id="KW-0378">Hydrolase</keyword>
<evidence type="ECO:0000256" key="3">
    <source>
        <dbReference type="ARBA" id="ARBA00012976"/>
    </source>
</evidence>
<evidence type="ECO:0000313" key="18">
    <source>
        <dbReference type="EMBL" id="CAK1553727.1"/>
    </source>
</evidence>
<evidence type="ECO:0000256" key="1">
    <source>
        <dbReference type="ARBA" id="ARBA00004236"/>
    </source>
</evidence>
<keyword evidence="16" id="KW-1015">Disulfide bond</keyword>
<dbReference type="AlphaFoldDB" id="A0AAV1JW55"/>
<keyword evidence="9" id="KW-0472">Membrane</keyword>
<evidence type="ECO:0000256" key="4">
    <source>
        <dbReference type="ARBA" id="ARBA00013040"/>
    </source>
</evidence>
<keyword evidence="6" id="KW-1003">Cell membrane</keyword>
<dbReference type="Proteomes" id="UP001497472">
    <property type="component" value="Unassembled WGS sequence"/>
</dbReference>
<organism evidence="18 19">
    <name type="scientific">Leptosia nina</name>
    <dbReference type="NCBI Taxonomy" id="320188"/>
    <lineage>
        <taxon>Eukaryota</taxon>
        <taxon>Metazoa</taxon>
        <taxon>Ecdysozoa</taxon>
        <taxon>Arthropoda</taxon>
        <taxon>Hexapoda</taxon>
        <taxon>Insecta</taxon>
        <taxon>Pterygota</taxon>
        <taxon>Neoptera</taxon>
        <taxon>Endopterygota</taxon>
        <taxon>Lepidoptera</taxon>
        <taxon>Glossata</taxon>
        <taxon>Ditrysia</taxon>
        <taxon>Papilionoidea</taxon>
        <taxon>Pieridae</taxon>
        <taxon>Pierinae</taxon>
        <taxon>Leptosia</taxon>
    </lineage>
</organism>
<keyword evidence="19" id="KW-1185">Reference proteome</keyword>
<comment type="catalytic activity">
    <reaction evidence="15">
        <text>(2R)-2,3-bisphosphoglycerate + H2O = (2R)-2-phosphoglycerate + phosphate</text>
        <dbReference type="Rhea" id="RHEA:27381"/>
        <dbReference type="ChEBI" id="CHEBI:15377"/>
        <dbReference type="ChEBI" id="CHEBI:43474"/>
        <dbReference type="ChEBI" id="CHEBI:58248"/>
        <dbReference type="ChEBI" id="CHEBI:58289"/>
        <dbReference type="EC" id="3.1.3.80"/>
    </reaction>
    <physiologicalReaction direction="left-to-right" evidence="15">
        <dbReference type="Rhea" id="RHEA:27382"/>
    </physiologicalReaction>
</comment>
<comment type="catalytic activity">
    <reaction evidence="12">
        <text>1D-myo-inositol 1,2,5,6-tetrakisphosphate + H2O = 1D-myo-inositol 1,2,6-trisphosphate + phosphate</text>
        <dbReference type="Rhea" id="RHEA:77119"/>
        <dbReference type="ChEBI" id="CHEBI:15377"/>
        <dbReference type="ChEBI" id="CHEBI:43474"/>
        <dbReference type="ChEBI" id="CHEBI:195535"/>
        <dbReference type="ChEBI" id="CHEBI:195537"/>
        <dbReference type="EC" id="3.1.3.62"/>
    </reaction>
    <physiologicalReaction direction="left-to-right" evidence="12">
        <dbReference type="Rhea" id="RHEA:77120"/>
    </physiologicalReaction>
</comment>
<dbReference type="InterPro" id="IPR016274">
    <property type="entry name" value="Histidine_acid_Pase_euk"/>
</dbReference>
<dbReference type="PANTHER" id="PTHR20963">
    <property type="entry name" value="MULTIPLE INOSITOL POLYPHOSPHATE PHOSPHATASE-RELATED"/>
    <property type="match status" value="1"/>
</dbReference>
<comment type="subcellular location">
    <subcellularLocation>
        <location evidence="1">Cell membrane</location>
    </subcellularLocation>
</comment>
<dbReference type="CDD" id="cd07061">
    <property type="entry name" value="HP_HAP_like"/>
    <property type="match status" value="1"/>
</dbReference>
<dbReference type="EC" id="3.1.3.62" evidence="4"/>
<feature type="chain" id="PRO_5043830393" description="Multiple inositol polyphosphate phosphatase 1" evidence="17">
    <location>
        <begin position="19"/>
        <end position="429"/>
    </location>
</feature>
<evidence type="ECO:0000256" key="9">
    <source>
        <dbReference type="ARBA" id="ARBA00023136"/>
    </source>
</evidence>
<dbReference type="Pfam" id="PF00328">
    <property type="entry name" value="His_Phos_2"/>
    <property type="match status" value="1"/>
</dbReference>
<evidence type="ECO:0000256" key="5">
    <source>
        <dbReference type="ARBA" id="ARBA00018097"/>
    </source>
</evidence>
<evidence type="ECO:0000256" key="10">
    <source>
        <dbReference type="ARBA" id="ARBA00023180"/>
    </source>
</evidence>
<comment type="catalytic activity">
    <reaction evidence="13">
        <text>1D-myo-inositol 1,2,4,5,6-pentakisphosphate + H2O = 1D-myo-inositol 1,2,5,6-tetrakisphosphate + phosphate</text>
        <dbReference type="Rhea" id="RHEA:77115"/>
        <dbReference type="ChEBI" id="CHEBI:15377"/>
        <dbReference type="ChEBI" id="CHEBI:43474"/>
        <dbReference type="ChEBI" id="CHEBI:57798"/>
        <dbReference type="ChEBI" id="CHEBI:195535"/>
        <dbReference type="EC" id="3.1.3.62"/>
    </reaction>
    <physiologicalReaction direction="left-to-right" evidence="13">
        <dbReference type="Rhea" id="RHEA:77116"/>
    </physiologicalReaction>
</comment>
<dbReference type="EC" id="3.1.3.80" evidence="3"/>
<reference evidence="18 19" key="1">
    <citation type="submission" date="2023-11" db="EMBL/GenBank/DDBJ databases">
        <authorList>
            <person name="Okamura Y."/>
        </authorList>
    </citation>
    <scope>NUCLEOTIDE SEQUENCE [LARGE SCALE GENOMIC DNA]</scope>
</reference>
<evidence type="ECO:0000256" key="11">
    <source>
        <dbReference type="ARBA" id="ARBA00031642"/>
    </source>
</evidence>
<evidence type="ECO:0000256" key="13">
    <source>
        <dbReference type="ARBA" id="ARBA00043671"/>
    </source>
</evidence>
<evidence type="ECO:0000256" key="16">
    <source>
        <dbReference type="PIRSR" id="PIRSR000894-2"/>
    </source>
</evidence>
<accession>A0AAV1JW55</accession>